<dbReference type="PROSITE" id="PS50110">
    <property type="entry name" value="RESPONSE_REGULATORY"/>
    <property type="match status" value="1"/>
</dbReference>
<gene>
    <name evidence="4" type="ORF">OLMES_2212</name>
</gene>
<dbReference type="SUPFAM" id="SSF55874">
    <property type="entry name" value="ATPase domain of HSP90 chaperone/DNA topoisomerase II/histidine kinase"/>
    <property type="match status" value="1"/>
</dbReference>
<dbReference type="InterPro" id="IPR003594">
    <property type="entry name" value="HATPase_dom"/>
</dbReference>
<dbReference type="Gene3D" id="3.30.565.10">
    <property type="entry name" value="Histidine kinase-like ATPase, C-terminal domain"/>
    <property type="match status" value="1"/>
</dbReference>
<proteinExistence type="predicted"/>
<dbReference type="Pfam" id="PF07228">
    <property type="entry name" value="SpoIIE"/>
    <property type="match status" value="1"/>
</dbReference>
<dbReference type="InterPro" id="IPR001789">
    <property type="entry name" value="Sig_transdc_resp-reg_receiver"/>
</dbReference>
<dbReference type="Gene3D" id="3.60.40.10">
    <property type="entry name" value="PPM-type phosphatase domain"/>
    <property type="match status" value="1"/>
</dbReference>
<dbReference type="CDD" id="cd16936">
    <property type="entry name" value="HATPase_RsbW-like"/>
    <property type="match status" value="1"/>
</dbReference>
<dbReference type="OrthoDB" id="9811749at2"/>
<dbReference type="Pfam" id="PF13581">
    <property type="entry name" value="HATPase_c_2"/>
    <property type="match status" value="1"/>
</dbReference>
<protein>
    <submittedName>
        <fullName evidence="4">Response regulator</fullName>
    </submittedName>
</protein>
<dbReference type="InterPro" id="IPR036890">
    <property type="entry name" value="HATPase_C_sf"/>
</dbReference>
<dbReference type="InterPro" id="IPR036457">
    <property type="entry name" value="PPM-type-like_dom_sf"/>
</dbReference>
<dbReference type="SMART" id="SM00448">
    <property type="entry name" value="REC"/>
    <property type="match status" value="1"/>
</dbReference>
<dbReference type="KEGG" id="ome:OLMES_2212"/>
<dbReference type="PANTHER" id="PTHR43156">
    <property type="entry name" value="STAGE II SPORULATION PROTEIN E-RELATED"/>
    <property type="match status" value="1"/>
</dbReference>
<dbReference type="SUPFAM" id="SSF81606">
    <property type="entry name" value="PP2C-like"/>
    <property type="match status" value="1"/>
</dbReference>
<dbReference type="RefSeq" id="WP_087461286.1">
    <property type="nucleotide sequence ID" value="NZ_CP021425.1"/>
</dbReference>
<keyword evidence="2" id="KW-0597">Phosphoprotein</keyword>
<dbReference type="GO" id="GO:0016791">
    <property type="term" value="F:phosphatase activity"/>
    <property type="evidence" value="ECO:0007669"/>
    <property type="project" value="TreeGrafter"/>
</dbReference>
<evidence type="ECO:0000313" key="5">
    <source>
        <dbReference type="Proteomes" id="UP000196027"/>
    </source>
</evidence>
<name>A0A1Y0I7V6_9GAMM</name>
<sequence length="557" mass="62542">MKVLVVDDQRANRELLTWILEDYGHESTEAENGQEAVDKFIETKPDLVLLDVMMPVMDGYEAARIIKSHAGDQYIPIIFLTAMTDDDALIKCLEAGGDDFLSKPIDEVVLQAKIKAHTRTQELNEQVRKKNQELVYLHNRIQREHEMGEHVLSNAMRENFYDAPNIRHYMSPMSKFNGDLFLVTAKPSGGVYGLLGDFTGHGLAASIGAIPVSQTFFAMTQKNFPASEIVAALNSTLSRFLPDHMFCALTFFELNHAGSQLIVWSGGLPDCYVMRPGQGVVKHIESKHMPLGVLEPHEFESDVEIVSLKEGDRVILYTDGIIESLNEVGDMYGVERLLEIINRGKEDILGAVLDDFHRFKKGKEQDDDISLIELTAQKLPASAAAAQVTNRPPIPWSLTVELTPQEFKSIADPVEQLVSMLPKYSPLIEHRDVLHTIIKELYSNSLEHGMLSLNSDIKMQDDGFELYYQLRGERLSALDQGRIAIRLHYQPQENGDEISIEVQDSGSGYEIADIKHGESEEMNHGRGLMLIRSLCKSVELCDEGRMVRVVYSAESKL</sequence>
<dbReference type="Pfam" id="PF00072">
    <property type="entry name" value="Response_reg"/>
    <property type="match status" value="1"/>
</dbReference>
<feature type="domain" description="Response regulatory" evidence="3">
    <location>
        <begin position="2"/>
        <end position="118"/>
    </location>
</feature>
<accession>A0A1Y0I7V6</accession>
<keyword evidence="5" id="KW-1185">Reference proteome</keyword>
<dbReference type="InterPro" id="IPR001932">
    <property type="entry name" value="PPM-type_phosphatase-like_dom"/>
</dbReference>
<dbReference type="SUPFAM" id="SSF52172">
    <property type="entry name" value="CheY-like"/>
    <property type="match status" value="1"/>
</dbReference>
<dbReference type="SMART" id="SM00331">
    <property type="entry name" value="PP2C_SIG"/>
    <property type="match status" value="1"/>
</dbReference>
<dbReference type="InterPro" id="IPR052016">
    <property type="entry name" value="Bact_Sigma-Reg"/>
</dbReference>
<evidence type="ECO:0000259" key="3">
    <source>
        <dbReference type="PROSITE" id="PS50110"/>
    </source>
</evidence>
<evidence type="ECO:0000256" key="2">
    <source>
        <dbReference type="PROSITE-ProRule" id="PRU00169"/>
    </source>
</evidence>
<dbReference type="Gene3D" id="3.40.50.2300">
    <property type="match status" value="1"/>
</dbReference>
<dbReference type="EMBL" id="CP021425">
    <property type="protein sequence ID" value="ARU56279.1"/>
    <property type="molecule type" value="Genomic_DNA"/>
</dbReference>
<evidence type="ECO:0000256" key="1">
    <source>
        <dbReference type="ARBA" id="ARBA00022801"/>
    </source>
</evidence>
<keyword evidence="1" id="KW-0378">Hydrolase</keyword>
<dbReference type="AlphaFoldDB" id="A0A1Y0I7V6"/>
<dbReference type="Proteomes" id="UP000196027">
    <property type="component" value="Chromosome"/>
</dbReference>
<dbReference type="InterPro" id="IPR011006">
    <property type="entry name" value="CheY-like_superfamily"/>
</dbReference>
<reference evidence="4 5" key="1">
    <citation type="submission" date="2017-05" db="EMBL/GenBank/DDBJ databases">
        <title>Genomic insights into alkan degradation activity of Oleiphilus messinensis.</title>
        <authorList>
            <person name="Kozyavkin S.A."/>
            <person name="Slesarev A.I."/>
            <person name="Golyshin P.N."/>
            <person name="Korzhenkov A."/>
            <person name="Golyshina O.N."/>
            <person name="Toshchakov S.V."/>
        </authorList>
    </citation>
    <scope>NUCLEOTIDE SEQUENCE [LARGE SCALE GENOMIC DNA]</scope>
    <source>
        <strain evidence="4 5">ME102</strain>
    </source>
</reference>
<organism evidence="4 5">
    <name type="scientific">Oleiphilus messinensis</name>
    <dbReference type="NCBI Taxonomy" id="141451"/>
    <lineage>
        <taxon>Bacteria</taxon>
        <taxon>Pseudomonadati</taxon>
        <taxon>Pseudomonadota</taxon>
        <taxon>Gammaproteobacteria</taxon>
        <taxon>Oceanospirillales</taxon>
        <taxon>Oleiphilaceae</taxon>
        <taxon>Oleiphilus</taxon>
    </lineage>
</organism>
<dbReference type="PANTHER" id="PTHR43156:SF2">
    <property type="entry name" value="STAGE II SPORULATION PROTEIN E"/>
    <property type="match status" value="1"/>
</dbReference>
<evidence type="ECO:0000313" key="4">
    <source>
        <dbReference type="EMBL" id="ARU56279.1"/>
    </source>
</evidence>
<feature type="modified residue" description="4-aspartylphosphate" evidence="2">
    <location>
        <position position="51"/>
    </location>
</feature>
<dbReference type="GO" id="GO:0000160">
    <property type="term" value="P:phosphorelay signal transduction system"/>
    <property type="evidence" value="ECO:0007669"/>
    <property type="project" value="InterPro"/>
</dbReference>